<evidence type="ECO:0000256" key="13">
    <source>
        <dbReference type="ARBA" id="ARBA00023264"/>
    </source>
</evidence>
<evidence type="ECO:0000256" key="15">
    <source>
        <dbReference type="RuleBase" id="RU003750"/>
    </source>
</evidence>
<dbReference type="NCBIfam" id="TIGR00473">
    <property type="entry name" value="pssA"/>
    <property type="match status" value="1"/>
</dbReference>
<dbReference type="AlphaFoldDB" id="A0AAU0UQH3"/>
<comment type="similarity">
    <text evidence="3 15">Belongs to the CDP-alcohol phosphatidyltransferase class-I family.</text>
</comment>
<keyword evidence="9 16" id="KW-1133">Transmembrane helix</keyword>
<keyword evidence="18" id="KW-1185">Reference proteome</keyword>
<dbReference type="KEGG" id="dbc:MFMK1_002291"/>
<evidence type="ECO:0000256" key="1">
    <source>
        <dbReference type="ARBA" id="ARBA00000287"/>
    </source>
</evidence>
<accession>A0AAU0UQH3</accession>
<dbReference type="Pfam" id="PF01066">
    <property type="entry name" value="CDP-OH_P_transf"/>
    <property type="match status" value="1"/>
</dbReference>
<proteinExistence type="inferred from homology"/>
<feature type="transmembrane region" description="Helical" evidence="16">
    <location>
        <begin position="90"/>
        <end position="108"/>
    </location>
</feature>
<keyword evidence="12" id="KW-0594">Phospholipid biosynthesis</keyword>
<protein>
    <recommendedName>
        <fullName evidence="5">CDP-diacylglycerol--serine O-phosphatidyltransferase</fullName>
        <ecNumber evidence="4">2.7.8.8</ecNumber>
    </recommendedName>
    <alternativeName>
        <fullName evidence="14">Phosphatidylserine synthase</fullName>
    </alternativeName>
</protein>
<sequence>MKKHISNCFTLGNLMLGITALVLVLRNDFQAASLMILLAGVFDGLDGKVARRMNSTSFFGKELDSLSDMVSFGVAPAILMYAQFYQVQTIFWYFLFPAFFALCGAIRLARFNTLNISEYFLGIPIPLAGGLVAVFGLFARESSLLWVSVLLISLGFLMISNIKVPKY</sequence>
<dbReference type="InterPro" id="IPR048254">
    <property type="entry name" value="CDP_ALCOHOL_P_TRANSF_CS"/>
</dbReference>
<dbReference type="EC" id="2.7.8.8" evidence="4"/>
<dbReference type="InterPro" id="IPR050324">
    <property type="entry name" value="CDP-alcohol_PTase-I"/>
</dbReference>
<keyword evidence="6" id="KW-0444">Lipid biosynthesis</keyword>
<evidence type="ECO:0000256" key="11">
    <source>
        <dbReference type="ARBA" id="ARBA00023136"/>
    </source>
</evidence>
<dbReference type="Proteomes" id="UP001329915">
    <property type="component" value="Chromosome"/>
</dbReference>
<dbReference type="InterPro" id="IPR004533">
    <property type="entry name" value="CDP-diaglyc--ser_O-PTrfase"/>
</dbReference>
<dbReference type="GO" id="GO:0012505">
    <property type="term" value="C:endomembrane system"/>
    <property type="evidence" value="ECO:0007669"/>
    <property type="project" value="UniProtKB-SubCell"/>
</dbReference>
<dbReference type="EMBL" id="CP121694">
    <property type="protein sequence ID" value="WRO22461.1"/>
    <property type="molecule type" value="Genomic_DNA"/>
</dbReference>
<evidence type="ECO:0000256" key="6">
    <source>
        <dbReference type="ARBA" id="ARBA00022516"/>
    </source>
</evidence>
<keyword evidence="7 15" id="KW-0808">Transferase</keyword>
<evidence type="ECO:0000256" key="14">
    <source>
        <dbReference type="ARBA" id="ARBA00032361"/>
    </source>
</evidence>
<gene>
    <name evidence="17" type="primary">pssA</name>
    <name evidence="17" type="ORF">MFMK1_002291</name>
</gene>
<dbReference type="PROSITE" id="PS00379">
    <property type="entry name" value="CDP_ALCOHOL_P_TRANSF"/>
    <property type="match status" value="1"/>
</dbReference>
<dbReference type="RefSeq" id="WP_366921873.1">
    <property type="nucleotide sequence ID" value="NZ_CP121694.1"/>
</dbReference>
<dbReference type="GO" id="GO:0016020">
    <property type="term" value="C:membrane"/>
    <property type="evidence" value="ECO:0007669"/>
    <property type="project" value="InterPro"/>
</dbReference>
<keyword evidence="13" id="KW-1208">Phospholipid metabolism</keyword>
<feature type="transmembrane region" description="Helical" evidence="16">
    <location>
        <begin position="120"/>
        <end position="138"/>
    </location>
</feature>
<dbReference type="PANTHER" id="PTHR14269">
    <property type="entry name" value="CDP-DIACYLGLYCEROL--GLYCEROL-3-PHOSPHATE 3-PHOSPHATIDYLTRANSFERASE-RELATED"/>
    <property type="match status" value="1"/>
</dbReference>
<keyword evidence="10" id="KW-0443">Lipid metabolism</keyword>
<evidence type="ECO:0000256" key="5">
    <source>
        <dbReference type="ARBA" id="ARBA00017171"/>
    </source>
</evidence>
<evidence type="ECO:0000313" key="17">
    <source>
        <dbReference type="EMBL" id="WRO22461.1"/>
    </source>
</evidence>
<keyword evidence="8 16" id="KW-0812">Transmembrane</keyword>
<dbReference type="GO" id="GO:0008654">
    <property type="term" value="P:phospholipid biosynthetic process"/>
    <property type="evidence" value="ECO:0007669"/>
    <property type="project" value="UniProtKB-KW"/>
</dbReference>
<name>A0AAU0UQH3_9FIRM</name>
<comment type="subcellular location">
    <subcellularLocation>
        <location evidence="2">Endomembrane system</location>
        <topology evidence="2">Multi-pass membrane protein</topology>
    </subcellularLocation>
</comment>
<evidence type="ECO:0000256" key="9">
    <source>
        <dbReference type="ARBA" id="ARBA00022989"/>
    </source>
</evidence>
<reference evidence="17 18" key="1">
    <citation type="submission" date="2023-04" db="EMBL/GenBank/DDBJ databases">
        <authorList>
            <person name="Hsu D."/>
        </authorList>
    </citation>
    <scope>NUCLEOTIDE SEQUENCE [LARGE SCALE GENOMIC DNA]</scope>
    <source>
        <strain evidence="17 18">MK1</strain>
    </source>
</reference>
<evidence type="ECO:0000256" key="7">
    <source>
        <dbReference type="ARBA" id="ARBA00022679"/>
    </source>
</evidence>
<comment type="catalytic activity">
    <reaction evidence="1">
        <text>a CDP-1,2-diacyl-sn-glycerol + L-serine = a 1,2-diacyl-sn-glycero-3-phospho-L-serine + CMP + H(+)</text>
        <dbReference type="Rhea" id="RHEA:16913"/>
        <dbReference type="ChEBI" id="CHEBI:15378"/>
        <dbReference type="ChEBI" id="CHEBI:33384"/>
        <dbReference type="ChEBI" id="CHEBI:57262"/>
        <dbReference type="ChEBI" id="CHEBI:58332"/>
        <dbReference type="ChEBI" id="CHEBI:60377"/>
        <dbReference type="EC" id="2.7.8.8"/>
    </reaction>
</comment>
<evidence type="ECO:0000256" key="3">
    <source>
        <dbReference type="ARBA" id="ARBA00010441"/>
    </source>
</evidence>
<feature type="transmembrane region" description="Helical" evidence="16">
    <location>
        <begin position="144"/>
        <end position="162"/>
    </location>
</feature>
<evidence type="ECO:0000256" key="12">
    <source>
        <dbReference type="ARBA" id="ARBA00023209"/>
    </source>
</evidence>
<keyword evidence="11 16" id="KW-0472">Membrane</keyword>
<dbReference type="InterPro" id="IPR000462">
    <property type="entry name" value="CDP-OH_P_trans"/>
</dbReference>
<feature type="transmembrane region" description="Helical" evidence="16">
    <location>
        <begin position="7"/>
        <end position="23"/>
    </location>
</feature>
<dbReference type="InterPro" id="IPR043130">
    <property type="entry name" value="CDP-OH_PTrfase_TM_dom"/>
</dbReference>
<evidence type="ECO:0000313" key="18">
    <source>
        <dbReference type="Proteomes" id="UP001329915"/>
    </source>
</evidence>
<evidence type="ECO:0000256" key="16">
    <source>
        <dbReference type="SAM" id="Phobius"/>
    </source>
</evidence>
<evidence type="ECO:0000256" key="4">
    <source>
        <dbReference type="ARBA" id="ARBA00013174"/>
    </source>
</evidence>
<dbReference type="Gene3D" id="1.20.120.1760">
    <property type="match status" value="1"/>
</dbReference>
<evidence type="ECO:0000256" key="10">
    <source>
        <dbReference type="ARBA" id="ARBA00023098"/>
    </source>
</evidence>
<dbReference type="GO" id="GO:0003882">
    <property type="term" value="F:CDP-diacylglycerol-serine O-phosphatidyltransferase activity"/>
    <property type="evidence" value="ECO:0007669"/>
    <property type="project" value="UniProtKB-EC"/>
</dbReference>
<organism evidence="17 18">
    <name type="scientific">Metallumcola ferriviriculae</name>
    <dbReference type="NCBI Taxonomy" id="3039180"/>
    <lineage>
        <taxon>Bacteria</taxon>
        <taxon>Bacillati</taxon>
        <taxon>Bacillota</taxon>
        <taxon>Clostridia</taxon>
        <taxon>Neomoorellales</taxon>
        <taxon>Desulfitibacteraceae</taxon>
        <taxon>Metallumcola</taxon>
    </lineage>
</organism>
<evidence type="ECO:0000256" key="8">
    <source>
        <dbReference type="ARBA" id="ARBA00022692"/>
    </source>
</evidence>
<dbReference type="PANTHER" id="PTHR14269:SF61">
    <property type="entry name" value="CDP-DIACYLGLYCEROL--SERINE O-PHOSPHATIDYLTRANSFERASE"/>
    <property type="match status" value="1"/>
</dbReference>
<evidence type="ECO:0000256" key="2">
    <source>
        <dbReference type="ARBA" id="ARBA00004127"/>
    </source>
</evidence>